<dbReference type="SUPFAM" id="SSF51126">
    <property type="entry name" value="Pectin lyase-like"/>
    <property type="match status" value="1"/>
</dbReference>
<proteinExistence type="predicted"/>
<reference evidence="2" key="1">
    <citation type="submission" date="2022-06" db="EMBL/GenBank/DDBJ databases">
        <title>Diverse halophilic archaea isolated from saline environments.</title>
        <authorList>
            <person name="Cui H.-L."/>
        </authorList>
    </citation>
    <scope>NUCLEOTIDE SEQUENCE</scope>
    <source>
        <strain evidence="2">WLHS1</strain>
    </source>
</reference>
<dbReference type="InterPro" id="IPR006311">
    <property type="entry name" value="TAT_signal"/>
</dbReference>
<dbReference type="KEGG" id="sawl:NGM29_07940"/>
<dbReference type="InterPro" id="IPR011050">
    <property type="entry name" value="Pectin_lyase_fold/virulence"/>
</dbReference>
<gene>
    <name evidence="2" type="ORF">NGM29_07940</name>
</gene>
<protein>
    <submittedName>
        <fullName evidence="2">Right-handed parallel beta-helix repeat-containing protein</fullName>
    </submittedName>
</protein>
<dbReference type="AlphaFoldDB" id="A0A9E7NB47"/>
<sequence length="687" mass="72419">MARDSSVLDDDSAAGHDGNVPRDGNTTLLDRRSYLKLASASAVAGPALAAATGNAAAADHDVITVPAGQREVIRVESNETLENTLVDVTADGATVTIAAHGTNWTIRNVGIKGRVTSENAVFGISDRQGGTSRIENVYLGDGATDGHRHGVGLWVAPQHSGHIEIDRVNISEMGDNSFYCSAPGYNGAGGTVDISNCYSRDSWVAHFRLGEGTVTNCTAVNTGAHKDGRGIWAWAPGDVVVQDCNLAMNGRHYSVVVGANGGSSTVRMENTQYDTGYSGGFRRAGGSIDLESGNGTSPEDVVPEGCPTSAEAAASGNATGGESRIVSATDQRDSADLPNVIVFDGRDASTATTDYAFTVTGDLESSTDEGATIDEESTVDGSSAEGIVANYLDAYRFDGELESLQLDGDAAVRVNGVEIDPSEFDDRPENVLLVEGADADVTRYEFVVDGEVVPSNYERATIDDADAITDGHVHGTVANWKDAFRFDGDLEQLTVDGPGAVSLNGEEVDPGEYGEDLPNVLEIEGTGEPASYEVTVEGTIAYEGDDDEVTVRSGTTVQSSILEGSQRYRFSGALTDVTFTDGAAAVRLNDETVDPDETGDDELLPHVFVVDGTNADGPSTYSLQVDGCVRKADYRNASVDEGDLLEDRTVRGAVGNWLDAYWFDGDLEDFTLLGDAEVDVVYNARDQ</sequence>
<dbReference type="PROSITE" id="PS51318">
    <property type="entry name" value="TAT"/>
    <property type="match status" value="1"/>
</dbReference>
<dbReference type="Proteomes" id="UP001056855">
    <property type="component" value="Chromosome"/>
</dbReference>
<evidence type="ECO:0000313" key="2">
    <source>
        <dbReference type="EMBL" id="UTF55169.1"/>
    </source>
</evidence>
<organism evidence="2 3">
    <name type="scientific">Natronosalvus rutilus</name>
    <dbReference type="NCBI Taxonomy" id="2953753"/>
    <lineage>
        <taxon>Archaea</taxon>
        <taxon>Methanobacteriati</taxon>
        <taxon>Methanobacteriota</taxon>
        <taxon>Stenosarchaea group</taxon>
        <taxon>Halobacteria</taxon>
        <taxon>Halobacteriales</taxon>
        <taxon>Natrialbaceae</taxon>
        <taxon>Natronosalvus</taxon>
    </lineage>
</organism>
<dbReference type="GeneID" id="73289968"/>
<evidence type="ECO:0000313" key="3">
    <source>
        <dbReference type="Proteomes" id="UP001056855"/>
    </source>
</evidence>
<evidence type="ECO:0000256" key="1">
    <source>
        <dbReference type="SAM" id="MobiDB-lite"/>
    </source>
</evidence>
<name>A0A9E7NB47_9EURY</name>
<accession>A0A9E7NB47</accession>
<dbReference type="EMBL" id="CP100355">
    <property type="protein sequence ID" value="UTF55169.1"/>
    <property type="molecule type" value="Genomic_DNA"/>
</dbReference>
<dbReference type="RefSeq" id="WP_254159945.1">
    <property type="nucleotide sequence ID" value="NZ_CP100355.1"/>
</dbReference>
<feature type="region of interest" description="Disordered" evidence="1">
    <location>
        <begin position="1"/>
        <end position="26"/>
    </location>
</feature>
<keyword evidence="3" id="KW-1185">Reference proteome</keyword>
<feature type="region of interest" description="Disordered" evidence="1">
    <location>
        <begin position="285"/>
        <end position="322"/>
    </location>
</feature>